<dbReference type="Pfam" id="PF05170">
    <property type="entry name" value="AsmA"/>
    <property type="match status" value="2"/>
</dbReference>
<dbReference type="GO" id="GO:0090313">
    <property type="term" value="P:regulation of protein targeting to membrane"/>
    <property type="evidence" value="ECO:0007669"/>
    <property type="project" value="TreeGrafter"/>
</dbReference>
<protein>
    <submittedName>
        <fullName evidence="3">AsmA family protein</fullName>
    </submittedName>
</protein>
<dbReference type="KEGG" id="scyp:JYB88_08145"/>
<accession>A0A974XNF8</accession>
<evidence type="ECO:0000313" key="4">
    <source>
        <dbReference type="Proteomes" id="UP000663281"/>
    </source>
</evidence>
<dbReference type="EMBL" id="CP071504">
    <property type="protein sequence ID" value="QSX31574.1"/>
    <property type="molecule type" value="Genomic_DNA"/>
</dbReference>
<dbReference type="AlphaFoldDB" id="A0A974XNF8"/>
<dbReference type="PANTHER" id="PTHR30441:SF4">
    <property type="entry name" value="PROTEIN ASMA"/>
    <property type="match status" value="1"/>
</dbReference>
<dbReference type="RefSeq" id="WP_207326076.1">
    <property type="nucleotide sequence ID" value="NZ_CP071504.1"/>
</dbReference>
<feature type="domain" description="AsmA" evidence="2">
    <location>
        <begin position="231"/>
        <end position="506"/>
    </location>
</feature>
<dbReference type="PANTHER" id="PTHR30441">
    <property type="entry name" value="DUF748 DOMAIN-CONTAINING PROTEIN"/>
    <property type="match status" value="1"/>
</dbReference>
<evidence type="ECO:0000256" key="1">
    <source>
        <dbReference type="SAM" id="Phobius"/>
    </source>
</evidence>
<keyword evidence="4" id="KW-1185">Reference proteome</keyword>
<reference evidence="3 4" key="1">
    <citation type="submission" date="2021-03" db="EMBL/GenBank/DDBJ databases">
        <title>Novel species identification of genus Shewanella.</title>
        <authorList>
            <person name="Liu G."/>
            <person name="Zhang Q."/>
        </authorList>
    </citation>
    <scope>NUCLEOTIDE SEQUENCE [LARGE SCALE GENOMIC DNA]</scope>
    <source>
        <strain evidence="3 4">FJAT-53726</strain>
    </source>
</reference>
<dbReference type="InterPro" id="IPR052894">
    <property type="entry name" value="AsmA-related"/>
</dbReference>
<name>A0A974XNF8_9GAMM</name>
<organism evidence="3 4">
    <name type="scientific">Shewanella cyperi</name>
    <dbReference type="NCBI Taxonomy" id="2814292"/>
    <lineage>
        <taxon>Bacteria</taxon>
        <taxon>Pseudomonadati</taxon>
        <taxon>Pseudomonadota</taxon>
        <taxon>Gammaproteobacteria</taxon>
        <taxon>Alteromonadales</taxon>
        <taxon>Shewanellaceae</taxon>
        <taxon>Shewanella</taxon>
    </lineage>
</organism>
<evidence type="ECO:0000259" key="2">
    <source>
        <dbReference type="Pfam" id="PF05170"/>
    </source>
</evidence>
<feature type="transmembrane region" description="Helical" evidence="1">
    <location>
        <begin position="6"/>
        <end position="26"/>
    </location>
</feature>
<dbReference type="Proteomes" id="UP000663281">
    <property type="component" value="Chromosome"/>
</dbReference>
<feature type="domain" description="AsmA" evidence="2">
    <location>
        <begin position="6"/>
        <end position="187"/>
    </location>
</feature>
<proteinExistence type="predicted"/>
<gene>
    <name evidence="3" type="ORF">JYB88_08145</name>
</gene>
<keyword evidence="1" id="KW-0472">Membrane</keyword>
<sequence length="605" mass="64412">MKFFKWLAIGIVVVLATLVAYVTLIFDLNDFKPRIVDQVKKQTGREFTIADPLGWTFFPSIGIKLGGISLGNPQGFTPADMVRIDAAVAEVKLLPLLSKEVEIAEVRVEGLEVNLVTLNNGASSLDGLTGSAEETKSADAGDTGTLSLEKFDIGGVTIENARINIRDDSADSESKLALESFRLGQFSLGSFADFSYRFQADLGDMTASSDGKGQLLLSKDMAQLQIKEFTQEQLLKGAALPKGELSVSSKSALTAQLKDKSLKLILEELNIGDISAKGQIGANYGAKVPSLSLVLEVGDLDVDAWLPATSEAEAKAGEAKVKAEEPDLRGMKAMDLTADIKVSKVKVMGVTSSNWLLKASLKGGVLNISSMTADLYQGKLKASASIDGRKPVASYNFEKAIEGVQLLPLLKDAADVELLAGTAHIEVKGKGYSLLPDNIKRNLLANGSFDVADGALYGVNIPQMIRSAEAKLKGGTEAAPEERKTDFSKLSGSLNIKDGVANNPDLSMLSPLVRLSGAGNAKLVEQEIDYRLMTRLVATLEGQGGDSALSGVDIPLAITGSFQDPKFALDTQALFDAKLKQEADKAKDKLKDKLKDSLLKKLGGN</sequence>
<dbReference type="InterPro" id="IPR007844">
    <property type="entry name" value="AsmA"/>
</dbReference>
<keyword evidence="1" id="KW-1133">Transmembrane helix</keyword>
<evidence type="ECO:0000313" key="3">
    <source>
        <dbReference type="EMBL" id="QSX31574.1"/>
    </source>
</evidence>
<keyword evidence="1" id="KW-0812">Transmembrane</keyword>
<dbReference type="GO" id="GO:0005886">
    <property type="term" value="C:plasma membrane"/>
    <property type="evidence" value="ECO:0007669"/>
    <property type="project" value="TreeGrafter"/>
</dbReference>